<proteinExistence type="inferred from homology"/>
<dbReference type="InterPro" id="IPR005516">
    <property type="entry name" value="Remorin_C"/>
</dbReference>
<feature type="compositionally biased region" description="Polar residues" evidence="2">
    <location>
        <begin position="55"/>
        <end position="65"/>
    </location>
</feature>
<organism evidence="4 5">
    <name type="scientific">Carex littledalei</name>
    <dbReference type="NCBI Taxonomy" id="544730"/>
    <lineage>
        <taxon>Eukaryota</taxon>
        <taxon>Viridiplantae</taxon>
        <taxon>Streptophyta</taxon>
        <taxon>Embryophyta</taxon>
        <taxon>Tracheophyta</taxon>
        <taxon>Spermatophyta</taxon>
        <taxon>Magnoliopsida</taxon>
        <taxon>Liliopsida</taxon>
        <taxon>Poales</taxon>
        <taxon>Cyperaceae</taxon>
        <taxon>Cyperoideae</taxon>
        <taxon>Cariceae</taxon>
        <taxon>Carex</taxon>
        <taxon>Carex subgen. Euthyceras</taxon>
    </lineage>
</organism>
<accession>A0A833QPG7</accession>
<reference evidence="4" key="1">
    <citation type="submission" date="2020-01" db="EMBL/GenBank/DDBJ databases">
        <title>Genome sequence of Kobresia littledalei, the first chromosome-level genome in the family Cyperaceae.</title>
        <authorList>
            <person name="Qu G."/>
        </authorList>
    </citation>
    <scope>NUCLEOTIDE SEQUENCE</scope>
    <source>
        <strain evidence="4">C.B.Clarke</strain>
        <tissue evidence="4">Leaf</tissue>
    </source>
</reference>
<dbReference type="EMBL" id="SWLB01000014">
    <property type="protein sequence ID" value="KAF3330175.1"/>
    <property type="molecule type" value="Genomic_DNA"/>
</dbReference>
<sequence>MLHDQNPSTTPPGSNDESDVAVVDIPEVRDIQALSPPPSSQGRPRRQESWEAGSHHSSTLSEQFSTMSREFNAMGFWERGDGEDDFVETNPLAIVPDNNPIVSSRITEPEVARSEGEAPVMVVQVKKEETETKIAAWQSEEIAKVNNRFKREEVVINSWENEQVEVATARLKKIERKLEEQRAKALEKTQNTVAKAHRKAEERRASAEAKRDLKVAKVLELANFMRAVGRVPTKRSFF</sequence>
<dbReference type="PANTHER" id="PTHR31471:SF11">
    <property type="entry name" value="OS07G0208600 PROTEIN"/>
    <property type="match status" value="1"/>
</dbReference>
<feature type="region of interest" description="Disordered" evidence="2">
    <location>
        <begin position="188"/>
        <end position="207"/>
    </location>
</feature>
<feature type="compositionally biased region" description="Polar residues" evidence="2">
    <location>
        <begin position="1"/>
        <end position="15"/>
    </location>
</feature>
<comment type="caution">
    <text evidence="4">The sequence shown here is derived from an EMBL/GenBank/DDBJ whole genome shotgun (WGS) entry which is preliminary data.</text>
</comment>
<evidence type="ECO:0000256" key="1">
    <source>
        <dbReference type="ARBA" id="ARBA00005711"/>
    </source>
</evidence>
<feature type="region of interest" description="Disordered" evidence="2">
    <location>
        <begin position="1"/>
        <end position="65"/>
    </location>
</feature>
<evidence type="ECO:0000313" key="5">
    <source>
        <dbReference type="Proteomes" id="UP000623129"/>
    </source>
</evidence>
<protein>
    <submittedName>
        <fullName evidence="4">Remorin</fullName>
    </submittedName>
</protein>
<gene>
    <name evidence="4" type="ORF">FCM35_KLT05506</name>
</gene>
<evidence type="ECO:0000313" key="4">
    <source>
        <dbReference type="EMBL" id="KAF3330175.1"/>
    </source>
</evidence>
<dbReference type="PANTHER" id="PTHR31471">
    <property type="entry name" value="OS02G0116800 PROTEIN"/>
    <property type="match status" value="1"/>
</dbReference>
<dbReference type="Pfam" id="PF03763">
    <property type="entry name" value="Remorin_C"/>
    <property type="match status" value="1"/>
</dbReference>
<name>A0A833QPG7_9POAL</name>
<evidence type="ECO:0000259" key="3">
    <source>
        <dbReference type="Pfam" id="PF03763"/>
    </source>
</evidence>
<dbReference type="Proteomes" id="UP000623129">
    <property type="component" value="Unassembled WGS sequence"/>
</dbReference>
<dbReference type="AlphaFoldDB" id="A0A833QPG7"/>
<evidence type="ECO:0000256" key="2">
    <source>
        <dbReference type="SAM" id="MobiDB-lite"/>
    </source>
</evidence>
<comment type="similarity">
    <text evidence="1">Belongs to the remorin family.</text>
</comment>
<feature type="domain" description="Remorin C-terminal" evidence="3">
    <location>
        <begin position="129"/>
        <end position="234"/>
    </location>
</feature>
<dbReference type="OrthoDB" id="1939615at2759"/>
<keyword evidence="5" id="KW-1185">Reference proteome</keyword>